<name>A0A8C7JP31_ONCKI</name>
<evidence type="ECO:0000259" key="9">
    <source>
        <dbReference type="PROSITE" id="PS50157"/>
    </source>
</evidence>
<dbReference type="Pfam" id="PF00096">
    <property type="entry name" value="zf-C2H2"/>
    <property type="match status" value="3"/>
</dbReference>
<dbReference type="GO" id="GO:0008270">
    <property type="term" value="F:zinc ion binding"/>
    <property type="evidence" value="ECO:0007669"/>
    <property type="project" value="UniProtKB-KW"/>
</dbReference>
<keyword evidence="11" id="KW-1185">Reference proteome</keyword>
<dbReference type="GO" id="GO:0005634">
    <property type="term" value="C:nucleus"/>
    <property type="evidence" value="ECO:0007669"/>
    <property type="project" value="UniProtKB-SubCell"/>
</dbReference>
<evidence type="ECO:0000313" key="11">
    <source>
        <dbReference type="Proteomes" id="UP000694557"/>
    </source>
</evidence>
<keyword evidence="5" id="KW-0862">Zinc</keyword>
<comment type="subcellular location">
    <subcellularLocation>
        <location evidence="1">Nucleus</location>
    </subcellularLocation>
</comment>
<accession>A0A8C7JP31</accession>
<dbReference type="FunFam" id="3.30.160.60:FF:000100">
    <property type="entry name" value="Zinc finger 45-like"/>
    <property type="match status" value="1"/>
</dbReference>
<evidence type="ECO:0000256" key="5">
    <source>
        <dbReference type="ARBA" id="ARBA00022833"/>
    </source>
</evidence>
<dbReference type="InterPro" id="IPR013087">
    <property type="entry name" value="Znf_C2H2_type"/>
</dbReference>
<dbReference type="AlphaFoldDB" id="A0A8C7JP31"/>
<dbReference type="Proteomes" id="UP000694557">
    <property type="component" value="Unassembled WGS sequence"/>
</dbReference>
<keyword evidence="2" id="KW-0479">Metal-binding</keyword>
<keyword evidence="3" id="KW-0677">Repeat</keyword>
<sequence>MSETVMFQTQLSSIMEALSTAAMAEITKLVDEYSAFLRGELSRKKHDNEILMKKLKVVENRHRKRTSTIEHGGDGVGAVLRERLWNGGSLPLHTPQTNREHKPDPVFTQQGCSSEWSNGPAARAGLRTDETTVTDKTAEPVTVKQERLEEDGPGECGAPNELRMNAPERSTTPLVARQPHPTDQSSFEEDWGFQSTPPGGRDELTDSMEHNIEVEHRTMGHHIEQEHRTMGHHIELEHRTLDHDLSSSSHCLDQEQPVVVEICLKREPESPCPDLNPLPGGEPGLEVDQGDLGQTYPEYAALNLGYGGYTDTSGLFFTYSSENQLQQHTSSLTTTTDDYASFPGKNSVTFMPGHHGDQRGNGGTVRIRAPLSKEKEGRFVCKHCGKGFPYISCLKRHALNHTRERTHHCSMCGRSFIRPSHLRRHELLHTGVRPFACALCGRHFSHGAHLRAHMKTHT</sequence>
<evidence type="ECO:0000256" key="7">
    <source>
        <dbReference type="PROSITE-ProRule" id="PRU00042"/>
    </source>
</evidence>
<evidence type="ECO:0000256" key="1">
    <source>
        <dbReference type="ARBA" id="ARBA00004123"/>
    </source>
</evidence>
<feature type="domain" description="C2H2-type" evidence="9">
    <location>
        <begin position="435"/>
        <end position="458"/>
    </location>
</feature>
<dbReference type="GeneTree" id="ENSGT00940000164807"/>
<dbReference type="SUPFAM" id="SSF57667">
    <property type="entry name" value="beta-beta-alpha zinc fingers"/>
    <property type="match status" value="2"/>
</dbReference>
<feature type="region of interest" description="Disordered" evidence="8">
    <location>
        <begin position="170"/>
        <end position="199"/>
    </location>
</feature>
<feature type="domain" description="C2H2-type" evidence="9">
    <location>
        <begin position="379"/>
        <end position="406"/>
    </location>
</feature>
<dbReference type="PANTHER" id="PTHR24394:SF29">
    <property type="entry name" value="MYONEURIN"/>
    <property type="match status" value="1"/>
</dbReference>
<reference evidence="10" key="1">
    <citation type="submission" date="2025-05" db="UniProtKB">
        <authorList>
            <consortium name="Ensembl"/>
        </authorList>
    </citation>
    <scope>IDENTIFICATION</scope>
</reference>
<dbReference type="Ensembl" id="ENSOKIT00005096511.1">
    <property type="protein sequence ID" value="ENSOKIP00005090300.1"/>
    <property type="gene ID" value="ENSOKIG00005039370.1"/>
</dbReference>
<feature type="compositionally biased region" description="Polar residues" evidence="8">
    <location>
        <begin position="107"/>
        <end position="117"/>
    </location>
</feature>
<dbReference type="SMART" id="SM00355">
    <property type="entry name" value="ZnF_C2H2"/>
    <property type="match status" value="3"/>
</dbReference>
<keyword evidence="4 7" id="KW-0863">Zinc-finger</keyword>
<dbReference type="PANTHER" id="PTHR24394">
    <property type="entry name" value="ZINC FINGER PROTEIN"/>
    <property type="match status" value="1"/>
</dbReference>
<evidence type="ECO:0000256" key="3">
    <source>
        <dbReference type="ARBA" id="ARBA00022737"/>
    </source>
</evidence>
<dbReference type="GO" id="GO:0000981">
    <property type="term" value="F:DNA-binding transcription factor activity, RNA polymerase II-specific"/>
    <property type="evidence" value="ECO:0007669"/>
    <property type="project" value="TreeGrafter"/>
</dbReference>
<dbReference type="Ensembl" id="ENSOKIT00005121484.1">
    <property type="protein sequence ID" value="ENSOKIP00005113532.1"/>
    <property type="gene ID" value="ENSOKIG00005049344.1"/>
</dbReference>
<dbReference type="PROSITE" id="PS50157">
    <property type="entry name" value="ZINC_FINGER_C2H2_2"/>
    <property type="match status" value="3"/>
</dbReference>
<protein>
    <recommendedName>
        <fullName evidence="9">C2H2-type domain-containing protein</fullName>
    </recommendedName>
</protein>
<organism evidence="10 11">
    <name type="scientific">Oncorhynchus kisutch</name>
    <name type="common">Coho salmon</name>
    <name type="synonym">Salmo kisutch</name>
    <dbReference type="NCBI Taxonomy" id="8019"/>
    <lineage>
        <taxon>Eukaryota</taxon>
        <taxon>Metazoa</taxon>
        <taxon>Chordata</taxon>
        <taxon>Craniata</taxon>
        <taxon>Vertebrata</taxon>
        <taxon>Euteleostomi</taxon>
        <taxon>Actinopterygii</taxon>
        <taxon>Neopterygii</taxon>
        <taxon>Teleostei</taxon>
        <taxon>Protacanthopterygii</taxon>
        <taxon>Salmoniformes</taxon>
        <taxon>Salmonidae</taxon>
        <taxon>Salmoninae</taxon>
        <taxon>Oncorhynchus</taxon>
    </lineage>
</organism>
<keyword evidence="6" id="KW-0539">Nucleus</keyword>
<evidence type="ECO:0000256" key="8">
    <source>
        <dbReference type="SAM" id="MobiDB-lite"/>
    </source>
</evidence>
<feature type="region of interest" description="Disordered" evidence="8">
    <location>
        <begin position="146"/>
        <end position="165"/>
    </location>
</feature>
<evidence type="ECO:0000256" key="4">
    <source>
        <dbReference type="ARBA" id="ARBA00022771"/>
    </source>
</evidence>
<dbReference type="InterPro" id="IPR036236">
    <property type="entry name" value="Znf_C2H2_sf"/>
</dbReference>
<evidence type="ECO:0000256" key="2">
    <source>
        <dbReference type="ARBA" id="ARBA00022723"/>
    </source>
</evidence>
<proteinExistence type="predicted"/>
<dbReference type="FunFam" id="3.30.160.60:FF:000446">
    <property type="entry name" value="Zinc finger protein"/>
    <property type="match status" value="1"/>
</dbReference>
<feature type="domain" description="C2H2-type" evidence="9">
    <location>
        <begin position="407"/>
        <end position="434"/>
    </location>
</feature>
<evidence type="ECO:0000256" key="6">
    <source>
        <dbReference type="ARBA" id="ARBA00023242"/>
    </source>
</evidence>
<evidence type="ECO:0000313" key="10">
    <source>
        <dbReference type="Ensembl" id="ENSOKIP00005090300.1"/>
    </source>
</evidence>
<dbReference type="Gene3D" id="3.30.160.60">
    <property type="entry name" value="Classic Zinc Finger"/>
    <property type="match status" value="3"/>
</dbReference>
<feature type="region of interest" description="Disordered" evidence="8">
    <location>
        <begin position="92"/>
        <end position="137"/>
    </location>
</feature>
<dbReference type="PROSITE" id="PS00028">
    <property type="entry name" value="ZINC_FINGER_C2H2_1"/>
    <property type="match status" value="3"/>
</dbReference>